<feature type="chain" id="PRO_5043207813" evidence="2">
    <location>
        <begin position="21"/>
        <end position="106"/>
    </location>
</feature>
<evidence type="ECO:0000313" key="3">
    <source>
        <dbReference type="EMBL" id="KAE8388747.1"/>
    </source>
</evidence>
<dbReference type="Proteomes" id="UP000326877">
    <property type="component" value="Unassembled WGS sequence"/>
</dbReference>
<dbReference type="OMA" id="TPWPSGV"/>
<accession>A0A5N6FJC0</accession>
<feature type="region of interest" description="Disordered" evidence="1">
    <location>
        <begin position="36"/>
        <end position="81"/>
    </location>
</feature>
<accession>A0A8H6AD27</accession>
<sequence length="106" mass="11056">MKAFTILGAAAALCVAPAIAQEDLGRVSILPFPFPSGTPTATPSGTPSTTPLVTPWPTGGSRPTGIVPIPTISWPTPSSSGVPPPYSSPVFAFHRRHPRQVRPIFD</sequence>
<evidence type="ECO:0000256" key="2">
    <source>
        <dbReference type="SAM" id="SignalP"/>
    </source>
</evidence>
<keyword evidence="2" id="KW-0732">Signal</keyword>
<gene>
    <name evidence="3" type="ORF">BDV23DRAFT_158350</name>
    <name evidence="4" type="ORF">ETB97_000017</name>
</gene>
<name>A0A5N7C4X1_PETAA</name>
<evidence type="ECO:0000313" key="4">
    <source>
        <dbReference type="EMBL" id="KAF5867248.1"/>
    </source>
</evidence>
<feature type="signal peptide" evidence="2">
    <location>
        <begin position="1"/>
        <end position="20"/>
    </location>
</feature>
<reference evidence="3" key="2">
    <citation type="submission" date="2019-04" db="EMBL/GenBank/DDBJ databases">
        <title>Friends and foes A comparative genomics studyof 23 Aspergillus species from section Flavi.</title>
        <authorList>
            <consortium name="DOE Joint Genome Institute"/>
            <person name="Kjaerbolling I."/>
            <person name="Vesth T."/>
            <person name="Frisvad J.C."/>
            <person name="Nybo J.L."/>
            <person name="Theobald S."/>
            <person name="Kildgaard S."/>
            <person name="Isbrandt T."/>
            <person name="Kuo A."/>
            <person name="Sato A."/>
            <person name="Lyhne E.K."/>
            <person name="Kogle M.E."/>
            <person name="Wiebenga A."/>
            <person name="Kun R.S."/>
            <person name="Lubbers R.J."/>
            <person name="Makela M.R."/>
            <person name="Barry K."/>
            <person name="Chovatia M."/>
            <person name="Clum A."/>
            <person name="Daum C."/>
            <person name="Haridas S."/>
            <person name="He G."/>
            <person name="LaButti K."/>
            <person name="Lipzen A."/>
            <person name="Mondo S."/>
            <person name="Riley R."/>
            <person name="Salamov A."/>
            <person name="Simmons B.A."/>
            <person name="Magnuson J.K."/>
            <person name="Henrissat B."/>
            <person name="Mortensen U.H."/>
            <person name="Larsen T.O."/>
            <person name="Devries R.P."/>
            <person name="Grigoriev I.V."/>
            <person name="Machida M."/>
            <person name="Baker S.E."/>
            <person name="Andersen M.R."/>
        </authorList>
    </citation>
    <scope>NUCLEOTIDE SEQUENCE [LARGE SCALE GENOMIC DNA]</scope>
    <source>
        <strain evidence="3">IBT 14317</strain>
    </source>
</reference>
<feature type="compositionally biased region" description="Low complexity" evidence="1">
    <location>
        <begin position="68"/>
        <end position="81"/>
    </location>
</feature>
<feature type="compositionally biased region" description="Low complexity" evidence="1">
    <location>
        <begin position="36"/>
        <end position="51"/>
    </location>
</feature>
<dbReference type="EMBL" id="SPNV01000001">
    <property type="protein sequence ID" value="KAF5867248.1"/>
    <property type="molecule type" value="Genomic_DNA"/>
</dbReference>
<accession>A0A5N7C4X1</accession>
<protein>
    <submittedName>
        <fullName evidence="3">Uncharacterized protein</fullName>
    </submittedName>
</protein>
<dbReference type="Proteomes" id="UP000541154">
    <property type="component" value="Unassembled WGS sequence"/>
</dbReference>
<organism evidence="3">
    <name type="scientific">Petromyces alliaceus</name>
    <name type="common">Aspergillus alliaceus</name>
    <dbReference type="NCBI Taxonomy" id="209559"/>
    <lineage>
        <taxon>Eukaryota</taxon>
        <taxon>Fungi</taxon>
        <taxon>Dikarya</taxon>
        <taxon>Ascomycota</taxon>
        <taxon>Pezizomycotina</taxon>
        <taxon>Eurotiomycetes</taxon>
        <taxon>Eurotiomycetidae</taxon>
        <taxon>Eurotiales</taxon>
        <taxon>Aspergillaceae</taxon>
        <taxon>Aspergillus</taxon>
        <taxon>Aspergillus subgen. Circumdati</taxon>
    </lineage>
</organism>
<keyword evidence="5" id="KW-1185">Reference proteome</keyword>
<reference evidence="4 5" key="1">
    <citation type="submission" date="2019-04" db="EMBL/GenBank/DDBJ databases">
        <title>Aspergillus burnettii sp. nov., novel species from soil in southeast Queensland.</title>
        <authorList>
            <person name="Gilchrist C.L.M."/>
            <person name="Pitt J.I."/>
            <person name="Lange L."/>
            <person name="Lacey H.J."/>
            <person name="Vuong D."/>
            <person name="Midgley D.J."/>
            <person name="Greenfield P."/>
            <person name="Bradbury M."/>
            <person name="Lacey E."/>
            <person name="Busk P.K."/>
            <person name="Pilgaard B."/>
            <person name="Chooi Y.H."/>
            <person name="Piggott A.M."/>
        </authorList>
    </citation>
    <scope>NUCLEOTIDE SEQUENCE [LARGE SCALE GENOMIC DNA]</scope>
    <source>
        <strain evidence="4 5">FRR 5400</strain>
    </source>
</reference>
<dbReference type="AlphaFoldDB" id="A0A5N7C4X1"/>
<evidence type="ECO:0000256" key="1">
    <source>
        <dbReference type="SAM" id="MobiDB-lite"/>
    </source>
</evidence>
<proteinExistence type="predicted"/>
<dbReference type="EMBL" id="ML735274">
    <property type="protein sequence ID" value="KAE8388747.1"/>
    <property type="molecule type" value="Genomic_DNA"/>
</dbReference>
<evidence type="ECO:0000313" key="5">
    <source>
        <dbReference type="Proteomes" id="UP000541154"/>
    </source>
</evidence>